<gene>
    <name evidence="4" type="primary">LOC113734135</name>
</gene>
<feature type="compositionally biased region" description="Basic and acidic residues" evidence="1">
    <location>
        <begin position="217"/>
        <end position="229"/>
    </location>
</feature>
<sequence length="546" mass="60984">MAGGNPPKQPSNKPPNPPPASSHRNKSHRESSATTTPSNKKPSTSEPGKPKPSSNNPKPPTPKPKPNNYTNKPSPKPSYPSPNPDQNRHSKLPPFPFLDPPPPPAYGYHLLDRRTIVLADGSVRSYLALPPDYQDFTSLPHPREFRGPGITFDRKIPMSPDFRGPEFRPEVGGRGDGFMRSWSQEHRTLGFEGRGNGPGMVEGPRPGIGPGNLTKRKFGDEEREGRDGFERQRQQLLQYGKADGNLGGMPGASRGYMGKGVEMRAAKYMRTDEVNVGKLKHNGIDQVALKKAFLHFVKIIYDDPNQKKKYLADGKQGSLKCIACKRSKDFSDMHGLIMHVYSSDHANLIVDHLGLHKAFCILMGWNYRTPPDNSKIYQFLSAEEAAANLSDLIIWPPLVIIHNTNTGKGREGRTEGLGNRAMDNYLRDLGFQGGKSKTLYSRDGHLGITLIKFGADQSGLKEAVQLAEYFEKEKRGRNGWAHIESLNLGKDDDDSNPNLVKVDEMTREKKRIFYGYLATITDMDKLDPDTRKKSVIQSRRDWMPPK</sequence>
<dbReference type="InterPro" id="IPR005380">
    <property type="entry name" value="XS_domain"/>
</dbReference>
<feature type="region of interest" description="Disordered" evidence="1">
    <location>
        <begin position="191"/>
        <end position="229"/>
    </location>
</feature>
<dbReference type="OrthoDB" id="1915348at2759"/>
<feature type="compositionally biased region" description="Pro residues" evidence="1">
    <location>
        <begin position="7"/>
        <end position="20"/>
    </location>
</feature>
<feature type="region of interest" description="Disordered" evidence="1">
    <location>
        <begin position="1"/>
        <end position="100"/>
    </location>
</feature>
<feature type="domain" description="XS" evidence="2">
    <location>
        <begin position="391"/>
        <end position="524"/>
    </location>
</feature>
<evidence type="ECO:0000313" key="4">
    <source>
        <dbReference type="RefSeq" id="XP_027116289.2"/>
    </source>
</evidence>
<dbReference type="InterPro" id="IPR038588">
    <property type="entry name" value="XS_domain_sf"/>
</dbReference>
<dbReference type="PANTHER" id="PTHR46619:SF3">
    <property type="entry name" value="RNA RECOGNITION MOTIF XS DOMAIN PROTEIN"/>
    <property type="match status" value="1"/>
</dbReference>
<dbReference type="PANTHER" id="PTHR46619">
    <property type="entry name" value="RNA RECOGNITION MOTIF XS DOMAIN PROTEIN-RELATED"/>
    <property type="match status" value="1"/>
</dbReference>
<feature type="region of interest" description="Disordered" evidence="1">
    <location>
        <begin position="139"/>
        <end position="169"/>
    </location>
</feature>
<evidence type="ECO:0000256" key="1">
    <source>
        <dbReference type="SAM" id="MobiDB-lite"/>
    </source>
</evidence>
<accession>A0A6P6WLG7</accession>
<feature type="compositionally biased region" description="Low complexity" evidence="1">
    <location>
        <begin position="32"/>
        <end position="56"/>
    </location>
</feature>
<proteinExistence type="predicted"/>
<feature type="compositionally biased region" description="Gly residues" evidence="1">
    <location>
        <begin position="192"/>
        <end position="210"/>
    </location>
</feature>
<reference evidence="4" key="2">
    <citation type="submission" date="2025-08" db="UniProtKB">
        <authorList>
            <consortium name="RefSeq"/>
        </authorList>
    </citation>
    <scope>IDENTIFICATION</scope>
    <source>
        <tissue evidence="4">Leaves</tissue>
    </source>
</reference>
<dbReference type="AlphaFoldDB" id="A0A6P6WLG7"/>
<evidence type="ECO:0000259" key="2">
    <source>
        <dbReference type="Pfam" id="PF03468"/>
    </source>
</evidence>
<dbReference type="RefSeq" id="XP_027116289.2">
    <property type="nucleotide sequence ID" value="XM_027260488.2"/>
</dbReference>
<reference evidence="3" key="1">
    <citation type="journal article" date="2025" name="Foods">
        <title>Unveiling the Microbial Signatures of Arabica Coffee Cherries: Insights into Ripeness Specific Diversity, Functional Traits, and Implications for Quality and Safety.</title>
        <authorList>
            <consortium name="RefSeq"/>
            <person name="Tenea G.N."/>
            <person name="Cifuentes V."/>
            <person name="Reyes P."/>
            <person name="Cevallos-Vallejos M."/>
        </authorList>
    </citation>
    <scope>NUCLEOTIDE SEQUENCE [LARGE SCALE GENOMIC DNA]</scope>
</reference>
<name>A0A6P6WLG7_COFAR</name>
<feature type="compositionally biased region" description="Pro residues" evidence="1">
    <location>
        <begin position="74"/>
        <end position="83"/>
    </location>
</feature>
<dbReference type="GeneID" id="113734135"/>
<dbReference type="Proteomes" id="UP001652660">
    <property type="component" value="Chromosome 3c"/>
</dbReference>
<keyword evidence="3" id="KW-1185">Reference proteome</keyword>
<dbReference type="GO" id="GO:0031047">
    <property type="term" value="P:regulatory ncRNA-mediated gene silencing"/>
    <property type="evidence" value="ECO:0007669"/>
    <property type="project" value="InterPro"/>
</dbReference>
<dbReference type="Pfam" id="PF03468">
    <property type="entry name" value="XS"/>
    <property type="match status" value="1"/>
</dbReference>
<evidence type="ECO:0000313" key="3">
    <source>
        <dbReference type="Proteomes" id="UP001652660"/>
    </source>
</evidence>
<protein>
    <recommendedName>
        <fullName evidence="2">XS domain-containing protein</fullName>
    </recommendedName>
</protein>
<organism evidence="3 4">
    <name type="scientific">Coffea arabica</name>
    <name type="common">Arabian coffee</name>
    <dbReference type="NCBI Taxonomy" id="13443"/>
    <lineage>
        <taxon>Eukaryota</taxon>
        <taxon>Viridiplantae</taxon>
        <taxon>Streptophyta</taxon>
        <taxon>Embryophyta</taxon>
        <taxon>Tracheophyta</taxon>
        <taxon>Spermatophyta</taxon>
        <taxon>Magnoliopsida</taxon>
        <taxon>eudicotyledons</taxon>
        <taxon>Gunneridae</taxon>
        <taxon>Pentapetalae</taxon>
        <taxon>asterids</taxon>
        <taxon>lamiids</taxon>
        <taxon>Gentianales</taxon>
        <taxon>Rubiaceae</taxon>
        <taxon>Ixoroideae</taxon>
        <taxon>Gardenieae complex</taxon>
        <taxon>Bertiereae - Coffeeae clade</taxon>
        <taxon>Coffeeae</taxon>
        <taxon>Coffea</taxon>
    </lineage>
</organism>
<dbReference type="Gene3D" id="3.30.70.2890">
    <property type="entry name" value="XS domain"/>
    <property type="match status" value="1"/>
</dbReference>
<dbReference type="PRINTS" id="PR01217">
    <property type="entry name" value="PRICHEXTENSN"/>
</dbReference>
<feature type="compositionally biased region" description="Basic and acidic residues" evidence="1">
    <location>
        <begin position="141"/>
        <end position="156"/>
    </location>
</feature>